<gene>
    <name evidence="2" type="ORF">METZ01_LOCUS264669</name>
</gene>
<dbReference type="EMBL" id="UINC01074532">
    <property type="protein sequence ID" value="SVC11815.1"/>
    <property type="molecule type" value="Genomic_DNA"/>
</dbReference>
<feature type="compositionally biased region" description="Basic and acidic residues" evidence="1">
    <location>
        <begin position="1"/>
        <end position="10"/>
    </location>
</feature>
<evidence type="ECO:0000256" key="1">
    <source>
        <dbReference type="SAM" id="MobiDB-lite"/>
    </source>
</evidence>
<evidence type="ECO:0000313" key="2">
    <source>
        <dbReference type="EMBL" id="SVC11815.1"/>
    </source>
</evidence>
<feature type="compositionally biased region" description="Basic and acidic residues" evidence="1">
    <location>
        <begin position="26"/>
        <end position="38"/>
    </location>
</feature>
<name>A0A382JJG3_9ZZZZ</name>
<protein>
    <submittedName>
        <fullName evidence="2">Uncharacterized protein</fullName>
    </submittedName>
</protein>
<accession>A0A382JJG3</accession>
<reference evidence="2" key="1">
    <citation type="submission" date="2018-05" db="EMBL/GenBank/DDBJ databases">
        <authorList>
            <person name="Lanie J.A."/>
            <person name="Ng W.-L."/>
            <person name="Kazmierczak K.M."/>
            <person name="Andrzejewski T.M."/>
            <person name="Davidsen T.M."/>
            <person name="Wayne K.J."/>
            <person name="Tettelin H."/>
            <person name="Glass J.I."/>
            <person name="Rusch D."/>
            <person name="Podicherti R."/>
            <person name="Tsui H.-C.T."/>
            <person name="Winkler M.E."/>
        </authorList>
    </citation>
    <scope>NUCLEOTIDE SEQUENCE</scope>
</reference>
<dbReference type="AlphaFoldDB" id="A0A382JJG3"/>
<organism evidence="2">
    <name type="scientific">marine metagenome</name>
    <dbReference type="NCBI Taxonomy" id="408172"/>
    <lineage>
        <taxon>unclassified sequences</taxon>
        <taxon>metagenomes</taxon>
        <taxon>ecological metagenomes</taxon>
    </lineage>
</organism>
<sequence length="127" mass="14559">NKPTTTEKRKPTTPRRKPPEPSTSTPKEKPKSRALKAGKEFPVEVGWKQGMGWRVVNLETDTNVFTRKKPDWIKRATKKKGSAEETFTVHTYDNDPPSQKELDMGIVKSLVSKALKFRRTPKNNRKV</sequence>
<feature type="non-terminal residue" evidence="2">
    <location>
        <position position="1"/>
    </location>
</feature>
<feature type="region of interest" description="Disordered" evidence="1">
    <location>
        <begin position="1"/>
        <end position="38"/>
    </location>
</feature>
<proteinExistence type="predicted"/>